<reference evidence="3" key="1">
    <citation type="journal article" date="2019" name="Int. J. Syst. Evol. Microbiol.">
        <title>The Global Catalogue of Microorganisms (GCM) 10K type strain sequencing project: providing services to taxonomists for standard genome sequencing and annotation.</title>
        <authorList>
            <consortium name="The Broad Institute Genomics Platform"/>
            <consortium name="The Broad Institute Genome Sequencing Center for Infectious Disease"/>
            <person name="Wu L."/>
            <person name="Ma J."/>
        </authorList>
    </citation>
    <scope>NUCLEOTIDE SEQUENCE [LARGE SCALE GENOMIC DNA]</scope>
    <source>
        <strain evidence="3">JCM 19134</strain>
    </source>
</reference>
<keyword evidence="1" id="KW-0472">Membrane</keyword>
<dbReference type="PANTHER" id="PTHR43471:SF1">
    <property type="entry name" value="ABC TRANSPORTER PERMEASE PROTEIN NOSY-RELATED"/>
    <property type="match status" value="1"/>
</dbReference>
<name>A0AAV3U9D5_9ALTE</name>
<comment type="caution">
    <text evidence="2">The sequence shown here is derived from an EMBL/GenBank/DDBJ whole genome shotgun (WGS) entry which is preliminary data.</text>
</comment>
<evidence type="ECO:0000313" key="3">
    <source>
        <dbReference type="Proteomes" id="UP001409585"/>
    </source>
</evidence>
<accession>A0AAV3U9D5</accession>
<feature type="transmembrane region" description="Helical" evidence="1">
    <location>
        <begin position="448"/>
        <end position="471"/>
    </location>
</feature>
<evidence type="ECO:0000313" key="2">
    <source>
        <dbReference type="EMBL" id="GAA4958624.1"/>
    </source>
</evidence>
<evidence type="ECO:0000256" key="1">
    <source>
        <dbReference type="SAM" id="Phobius"/>
    </source>
</evidence>
<dbReference type="Proteomes" id="UP001409585">
    <property type="component" value="Unassembled WGS sequence"/>
</dbReference>
<proteinExistence type="predicted"/>
<feature type="transmembrane region" description="Helical" evidence="1">
    <location>
        <begin position="240"/>
        <end position="263"/>
    </location>
</feature>
<keyword evidence="3" id="KW-1185">Reference proteome</keyword>
<dbReference type="RefSeq" id="WP_345427432.1">
    <property type="nucleotide sequence ID" value="NZ_AP031496.1"/>
</dbReference>
<keyword evidence="1" id="KW-1133">Transmembrane helix</keyword>
<keyword evidence="1" id="KW-0812">Transmembrane</keyword>
<dbReference type="AlphaFoldDB" id="A0AAV3U9D5"/>
<dbReference type="PANTHER" id="PTHR43471">
    <property type="entry name" value="ABC TRANSPORTER PERMEASE"/>
    <property type="match status" value="1"/>
</dbReference>
<dbReference type="Pfam" id="PF12040">
    <property type="entry name" value="DUF3526"/>
    <property type="match status" value="1"/>
</dbReference>
<sequence length="478" mass="52665">MSPVLLIAKDEWRYWLRSNLAVYSALLFLLLLVVTSVITVSEIHSKAQHLEHDQNQAEEAFVDQPARHPHRMVHYGHYVFRTPLPLSLFDPGLDAVTGKAIFLEGHRQNSATFSDSAASAELGGLAWLTPAVVYQLFAPLLIILLGHGAIARERESATLMPMLAQGLGGRTLLLGKSLALLAAICVLLIPMVIAMGIAVANGALFSASISLLAIYFIYLCIWGVLTLWASSLMQSRATGLASLVSAWLLFSLVMPAALINWVAKQHPMPGKIETDMAMLEEARKLGDGHNANDPAFAQLRAQLLEQYDVENVEDLPVNVRGIVAQYGEEKLTKTLNEYAQQQAAGEARQAQLLQNMSWLSPTVALGLASRAMAGTDLHHYQLFLKAAEQLRFDFVQGLNKLHAEEVTYNDDVNKYGSAEQQARARVDASNWRLLDEFEFHPQGTSARWGQSTVTLAVLVVWLLGLTSAMFFQAGRLQR</sequence>
<dbReference type="EMBL" id="BAABLX010000076">
    <property type="protein sequence ID" value="GAA4958624.1"/>
    <property type="molecule type" value="Genomic_DNA"/>
</dbReference>
<feature type="transmembrane region" description="Helical" evidence="1">
    <location>
        <begin position="132"/>
        <end position="151"/>
    </location>
</feature>
<feature type="transmembrane region" description="Helical" evidence="1">
    <location>
        <begin position="172"/>
        <end position="197"/>
    </location>
</feature>
<protein>
    <submittedName>
        <fullName evidence="2">DUF3526 domain-containing protein</fullName>
    </submittedName>
</protein>
<feature type="transmembrane region" description="Helical" evidence="1">
    <location>
        <begin position="20"/>
        <end position="40"/>
    </location>
</feature>
<feature type="transmembrane region" description="Helical" evidence="1">
    <location>
        <begin position="203"/>
        <end position="228"/>
    </location>
</feature>
<gene>
    <name evidence="2" type="ORF">GCM10025791_44260</name>
</gene>
<dbReference type="InterPro" id="IPR021913">
    <property type="entry name" value="DUF3526"/>
</dbReference>
<organism evidence="2 3">
    <name type="scientific">Halioxenophilus aromaticivorans</name>
    <dbReference type="NCBI Taxonomy" id="1306992"/>
    <lineage>
        <taxon>Bacteria</taxon>
        <taxon>Pseudomonadati</taxon>
        <taxon>Pseudomonadota</taxon>
        <taxon>Gammaproteobacteria</taxon>
        <taxon>Alteromonadales</taxon>
        <taxon>Alteromonadaceae</taxon>
        <taxon>Halioxenophilus</taxon>
    </lineage>
</organism>